<evidence type="ECO:0000259" key="2">
    <source>
        <dbReference type="Pfam" id="PF10363"/>
    </source>
</evidence>
<dbReference type="OrthoDB" id="39591at2759"/>
<dbReference type="InParanoid" id="B4JBX9"/>
<protein>
    <submittedName>
        <fullName evidence="3">GH10170</fullName>
    </submittedName>
</protein>
<dbReference type="AlphaFoldDB" id="B4JBX9"/>
<accession>B4JBX9</accession>
<dbReference type="GO" id="GO:0009306">
    <property type="term" value="P:protein secretion"/>
    <property type="evidence" value="ECO:0007669"/>
    <property type="project" value="EnsemblMetazoa"/>
</dbReference>
<evidence type="ECO:0000256" key="1">
    <source>
        <dbReference type="ARBA" id="ARBA00005724"/>
    </source>
</evidence>
<evidence type="ECO:0000313" key="3">
    <source>
        <dbReference type="EMBL" id="EDW04082.1"/>
    </source>
</evidence>
<dbReference type="OMA" id="CIQATQE"/>
<dbReference type="GO" id="GO:0005794">
    <property type="term" value="C:Golgi apparatus"/>
    <property type="evidence" value="ECO:0007669"/>
    <property type="project" value="EnsemblMetazoa"/>
</dbReference>
<dbReference type="GO" id="GO:0007030">
    <property type="term" value="P:Golgi organization"/>
    <property type="evidence" value="ECO:0007669"/>
    <property type="project" value="EnsemblMetazoa"/>
</dbReference>
<feature type="domain" description="RNA polymerase II assembly factor Rtp1 C-terminal" evidence="2">
    <location>
        <begin position="658"/>
        <end position="766"/>
    </location>
</feature>
<dbReference type="KEGG" id="dgr:6561784"/>
<comment type="similarity">
    <text evidence="1">Belongs to the Tango6 family.</text>
</comment>
<dbReference type="SUPFAM" id="SSF48371">
    <property type="entry name" value="ARM repeat"/>
    <property type="match status" value="1"/>
</dbReference>
<dbReference type="GO" id="GO:0005829">
    <property type="term" value="C:cytosol"/>
    <property type="evidence" value="ECO:0007669"/>
    <property type="project" value="EnsemblMetazoa"/>
</dbReference>
<dbReference type="HOGENOM" id="CLU_014339_0_0_1"/>
<organism evidence="4">
    <name type="scientific">Drosophila grimshawi</name>
    <name type="common">Hawaiian fruit fly</name>
    <name type="synonym">Idiomyia grimshawi</name>
    <dbReference type="NCBI Taxonomy" id="7222"/>
    <lineage>
        <taxon>Eukaryota</taxon>
        <taxon>Metazoa</taxon>
        <taxon>Ecdysozoa</taxon>
        <taxon>Arthropoda</taxon>
        <taxon>Hexapoda</taxon>
        <taxon>Insecta</taxon>
        <taxon>Pterygota</taxon>
        <taxon>Neoptera</taxon>
        <taxon>Endopterygota</taxon>
        <taxon>Diptera</taxon>
        <taxon>Brachycera</taxon>
        <taxon>Muscomorpha</taxon>
        <taxon>Ephydroidea</taxon>
        <taxon>Drosophilidae</taxon>
        <taxon>Drosophila</taxon>
        <taxon>Hawaiian Drosophila</taxon>
    </lineage>
</organism>
<dbReference type="Proteomes" id="UP000001070">
    <property type="component" value="Unassembled WGS sequence"/>
</dbReference>
<dbReference type="InterPro" id="IPR039600">
    <property type="entry name" value="TANGO6/Rtp1"/>
</dbReference>
<sequence length="928" mass="105127">MVNVAKYIVLLENLSFANALPSKQQTTATELPASLVANLRILEKYVPQDVEQQLQQLWEGLQLTADNAPQINTNKTINCYIVRLMHVLQSLMNNINFNSDAKEDLISVAHLKLCIQVTQELAYYALRIQLHEDFYKSPVFQQAQAENLLRCDSSLLLLSVQFFVHPLCIRQLHIANAMELVQRDLLAAIMSLRTDEQLSTEQEVQLNGVLAYLWENESKADYFRHVLLLKATPQLGTPLSKQLHQQLLGKLSLPHGFASLLAALTSSSSNLDATRSADIMANIVAQRGYSAGLQLRLVHQIFDFCQLAPLHSLPAGVLSLRRLCELRVENRARIEQLLMSHWQPLTSPLDLLNGLIVWEQAELCERLHLFQQLFCSSTVACLPSELLVPFMPLLLQLHQQLPAQQLQQQRQQLASLIARCLDNREPVQELPALLLRLYKWDLPAFQALHPRLKIVQTDQVKVQVAAEQQQQLDEKQPACSMLPTLLMAGSDQALTCKVFLSLLSLMLQQLAAAKETSQIRTDLLASETELAEFLQRNYQLKLQLLLGLQQLIGHEPLKAQLATTHSKQFMQLLAEFLAQLDEEPDQMLLLMLLLLLQELLEHNEQLQLAESTQRLRQPLQQLLTKQTDNLLLRNALLPLLELLRGQLCSAPAALASFQQARELIENRDQPHLQVYGIQLMLDALHKKDPSFVSQAPRIMALALSTLRNKESYTFLNCVRLFAALVHIRESEVLDTLSDEYLAETADLDYRLVVGEAIMKAAHEIGPLCYRYKAVLFNCFLHGARSPLNEFRSSAYANLAQLCRLLTYQVHGFFQELLQLIDTELSTGSYVPAKRGALLVLAELLAGMESLLDYQDMLLPIYRLLRVIEAAEACDPQMRQHAANGLKIINEKCRQMLSNVAADQLPRKIQVLGIKDKRKKGKRHILELN</sequence>
<dbReference type="PANTHER" id="PTHR20959">
    <property type="entry name" value="TRANSPORT AND GOLGI ORGANIZATION PROTEIN 6 FAMILY MEMBER"/>
    <property type="match status" value="1"/>
</dbReference>
<dbReference type="EMBL" id="CH916368">
    <property type="protein sequence ID" value="EDW04082.1"/>
    <property type="molecule type" value="Genomic_DNA"/>
</dbReference>
<evidence type="ECO:0000313" key="4">
    <source>
        <dbReference type="Proteomes" id="UP000001070"/>
    </source>
</evidence>
<name>B4JBX9_DROGR</name>
<dbReference type="eggNOG" id="KOG4653">
    <property type="taxonomic scope" value="Eukaryota"/>
</dbReference>
<dbReference type="InterPro" id="IPR016024">
    <property type="entry name" value="ARM-type_fold"/>
</dbReference>
<dbReference type="PANTHER" id="PTHR20959:SF1">
    <property type="entry name" value="TRANSPORT AND GOLGI ORGANIZATION PROTEIN 6 HOMOLOG"/>
    <property type="match status" value="1"/>
</dbReference>
<keyword evidence="4" id="KW-1185">Reference proteome</keyword>
<dbReference type="InterPro" id="IPR019451">
    <property type="entry name" value="Rtp1_C1"/>
</dbReference>
<dbReference type="FunCoup" id="B4JBX9">
    <property type="interactions" value="55"/>
</dbReference>
<dbReference type="Pfam" id="PF10363">
    <property type="entry name" value="RTP1_C1"/>
    <property type="match status" value="1"/>
</dbReference>
<gene>
    <name evidence="3" type="primary">Dgri\GH10170</name>
    <name evidence="3" type="ORF">Dgri_GH10170</name>
</gene>
<dbReference type="PhylomeDB" id="B4JBX9"/>
<reference evidence="3 4" key="1">
    <citation type="journal article" date="2007" name="Nature">
        <title>Evolution of genes and genomes on the Drosophila phylogeny.</title>
        <authorList>
            <consortium name="Drosophila 12 Genomes Consortium"/>
            <person name="Clark A.G."/>
            <person name="Eisen M.B."/>
            <person name="Smith D.R."/>
            <person name="Bergman C.M."/>
            <person name="Oliver B."/>
            <person name="Markow T.A."/>
            <person name="Kaufman T.C."/>
            <person name="Kellis M."/>
            <person name="Gelbart W."/>
            <person name="Iyer V.N."/>
            <person name="Pollard D.A."/>
            <person name="Sackton T.B."/>
            <person name="Larracuente A.M."/>
            <person name="Singh N.D."/>
            <person name="Abad J.P."/>
            <person name="Abt D.N."/>
            <person name="Adryan B."/>
            <person name="Aguade M."/>
            <person name="Akashi H."/>
            <person name="Anderson W.W."/>
            <person name="Aquadro C.F."/>
            <person name="Ardell D.H."/>
            <person name="Arguello R."/>
            <person name="Artieri C.G."/>
            <person name="Barbash D.A."/>
            <person name="Barker D."/>
            <person name="Barsanti P."/>
            <person name="Batterham P."/>
            <person name="Batzoglou S."/>
            <person name="Begun D."/>
            <person name="Bhutkar A."/>
            <person name="Blanco E."/>
            <person name="Bosak S.A."/>
            <person name="Bradley R.K."/>
            <person name="Brand A.D."/>
            <person name="Brent M.R."/>
            <person name="Brooks A.N."/>
            <person name="Brown R.H."/>
            <person name="Butlin R.K."/>
            <person name="Caggese C."/>
            <person name="Calvi B.R."/>
            <person name="Bernardo de Carvalho A."/>
            <person name="Caspi A."/>
            <person name="Castrezana S."/>
            <person name="Celniker S.E."/>
            <person name="Chang J.L."/>
            <person name="Chapple C."/>
            <person name="Chatterji S."/>
            <person name="Chinwalla A."/>
            <person name="Civetta A."/>
            <person name="Clifton S.W."/>
            <person name="Comeron J.M."/>
            <person name="Costello J.C."/>
            <person name="Coyne J.A."/>
            <person name="Daub J."/>
            <person name="David R.G."/>
            <person name="Delcher A.L."/>
            <person name="Delehaunty K."/>
            <person name="Do C.B."/>
            <person name="Ebling H."/>
            <person name="Edwards K."/>
            <person name="Eickbush T."/>
            <person name="Evans J.D."/>
            <person name="Filipski A."/>
            <person name="Findeiss S."/>
            <person name="Freyhult E."/>
            <person name="Fulton L."/>
            <person name="Fulton R."/>
            <person name="Garcia A.C."/>
            <person name="Gardiner A."/>
            <person name="Garfield D.A."/>
            <person name="Garvin B.E."/>
            <person name="Gibson G."/>
            <person name="Gilbert D."/>
            <person name="Gnerre S."/>
            <person name="Godfrey J."/>
            <person name="Good R."/>
            <person name="Gotea V."/>
            <person name="Gravely B."/>
            <person name="Greenberg A.J."/>
            <person name="Griffiths-Jones S."/>
            <person name="Gross S."/>
            <person name="Guigo R."/>
            <person name="Gustafson E.A."/>
            <person name="Haerty W."/>
            <person name="Hahn M.W."/>
            <person name="Halligan D.L."/>
            <person name="Halpern A.L."/>
            <person name="Halter G.M."/>
            <person name="Han M.V."/>
            <person name="Heger A."/>
            <person name="Hillier L."/>
            <person name="Hinrichs A.S."/>
            <person name="Holmes I."/>
            <person name="Hoskins R.A."/>
            <person name="Hubisz M.J."/>
            <person name="Hultmark D."/>
            <person name="Huntley M.A."/>
            <person name="Jaffe D.B."/>
            <person name="Jagadeeshan S."/>
            <person name="Jeck W.R."/>
            <person name="Johnson J."/>
            <person name="Jones C.D."/>
            <person name="Jordan W.C."/>
            <person name="Karpen G.H."/>
            <person name="Kataoka E."/>
            <person name="Keightley P.D."/>
            <person name="Kheradpour P."/>
            <person name="Kirkness E.F."/>
            <person name="Koerich L.B."/>
            <person name="Kristiansen K."/>
            <person name="Kudrna D."/>
            <person name="Kulathinal R.J."/>
            <person name="Kumar S."/>
            <person name="Kwok R."/>
            <person name="Lander E."/>
            <person name="Langley C.H."/>
            <person name="Lapoint R."/>
            <person name="Lazzaro B.P."/>
            <person name="Lee S.J."/>
            <person name="Levesque L."/>
            <person name="Li R."/>
            <person name="Lin C.F."/>
            <person name="Lin M.F."/>
            <person name="Lindblad-Toh K."/>
            <person name="Llopart A."/>
            <person name="Long M."/>
            <person name="Low L."/>
            <person name="Lozovsky E."/>
            <person name="Lu J."/>
            <person name="Luo M."/>
            <person name="Machado C.A."/>
            <person name="Makalowski W."/>
            <person name="Marzo M."/>
            <person name="Matsuda M."/>
            <person name="Matzkin L."/>
            <person name="McAllister B."/>
            <person name="McBride C.S."/>
            <person name="McKernan B."/>
            <person name="McKernan K."/>
            <person name="Mendez-Lago M."/>
            <person name="Minx P."/>
            <person name="Mollenhauer M.U."/>
            <person name="Montooth K."/>
            <person name="Mount S.M."/>
            <person name="Mu X."/>
            <person name="Myers E."/>
            <person name="Negre B."/>
            <person name="Newfeld S."/>
            <person name="Nielsen R."/>
            <person name="Noor M.A."/>
            <person name="O'Grady P."/>
            <person name="Pachter L."/>
            <person name="Papaceit M."/>
            <person name="Parisi M.J."/>
            <person name="Parisi M."/>
            <person name="Parts L."/>
            <person name="Pedersen J.S."/>
            <person name="Pesole G."/>
            <person name="Phillippy A.M."/>
            <person name="Ponting C.P."/>
            <person name="Pop M."/>
            <person name="Porcelli D."/>
            <person name="Powell J.R."/>
            <person name="Prohaska S."/>
            <person name="Pruitt K."/>
            <person name="Puig M."/>
            <person name="Quesneville H."/>
            <person name="Ram K.R."/>
            <person name="Rand D."/>
            <person name="Rasmussen M.D."/>
            <person name="Reed L.K."/>
            <person name="Reenan R."/>
            <person name="Reily A."/>
            <person name="Remington K.A."/>
            <person name="Rieger T.T."/>
            <person name="Ritchie M.G."/>
            <person name="Robin C."/>
            <person name="Rogers Y.H."/>
            <person name="Rohde C."/>
            <person name="Rozas J."/>
            <person name="Rubenfield M.J."/>
            <person name="Ruiz A."/>
            <person name="Russo S."/>
            <person name="Salzberg S.L."/>
            <person name="Sanchez-Gracia A."/>
            <person name="Saranga D.J."/>
            <person name="Sato H."/>
            <person name="Schaeffer S.W."/>
            <person name="Schatz M.C."/>
            <person name="Schlenke T."/>
            <person name="Schwartz R."/>
            <person name="Segarra C."/>
            <person name="Singh R.S."/>
            <person name="Sirot L."/>
            <person name="Sirota M."/>
            <person name="Sisneros N.B."/>
            <person name="Smith C.D."/>
            <person name="Smith T.F."/>
            <person name="Spieth J."/>
            <person name="Stage D.E."/>
            <person name="Stark A."/>
            <person name="Stephan W."/>
            <person name="Strausberg R.L."/>
            <person name="Strempel S."/>
            <person name="Sturgill D."/>
            <person name="Sutton G."/>
            <person name="Sutton G.G."/>
            <person name="Tao W."/>
            <person name="Teichmann S."/>
            <person name="Tobari Y.N."/>
            <person name="Tomimura Y."/>
            <person name="Tsolas J.M."/>
            <person name="Valente V.L."/>
            <person name="Venter E."/>
            <person name="Venter J.C."/>
            <person name="Vicario S."/>
            <person name="Vieira F.G."/>
            <person name="Vilella A.J."/>
            <person name="Villasante A."/>
            <person name="Walenz B."/>
            <person name="Wang J."/>
            <person name="Wasserman M."/>
            <person name="Watts T."/>
            <person name="Wilson D."/>
            <person name="Wilson R.K."/>
            <person name="Wing R.A."/>
            <person name="Wolfner M.F."/>
            <person name="Wong A."/>
            <person name="Wong G.K."/>
            <person name="Wu C.I."/>
            <person name="Wu G."/>
            <person name="Yamamoto D."/>
            <person name="Yang H.P."/>
            <person name="Yang S.P."/>
            <person name="Yorke J.A."/>
            <person name="Yoshida K."/>
            <person name="Zdobnov E."/>
            <person name="Zhang P."/>
            <person name="Zhang Y."/>
            <person name="Zimin A.V."/>
            <person name="Baldwin J."/>
            <person name="Abdouelleil A."/>
            <person name="Abdulkadir J."/>
            <person name="Abebe A."/>
            <person name="Abera B."/>
            <person name="Abreu J."/>
            <person name="Acer S.C."/>
            <person name="Aftuck L."/>
            <person name="Alexander A."/>
            <person name="An P."/>
            <person name="Anderson E."/>
            <person name="Anderson S."/>
            <person name="Arachi H."/>
            <person name="Azer M."/>
            <person name="Bachantsang P."/>
            <person name="Barry A."/>
            <person name="Bayul T."/>
            <person name="Berlin A."/>
            <person name="Bessette D."/>
            <person name="Bloom T."/>
            <person name="Blye J."/>
            <person name="Boguslavskiy L."/>
            <person name="Bonnet C."/>
            <person name="Boukhgalter B."/>
            <person name="Bourzgui I."/>
            <person name="Brown A."/>
            <person name="Cahill P."/>
            <person name="Channer S."/>
            <person name="Cheshatsang Y."/>
            <person name="Chuda L."/>
            <person name="Citroen M."/>
            <person name="Collymore A."/>
            <person name="Cooke P."/>
            <person name="Costello M."/>
            <person name="D'Aco K."/>
            <person name="Daza R."/>
            <person name="De Haan G."/>
            <person name="DeGray S."/>
            <person name="DeMaso C."/>
            <person name="Dhargay N."/>
            <person name="Dooley K."/>
            <person name="Dooley E."/>
            <person name="Doricent M."/>
            <person name="Dorje P."/>
            <person name="Dorjee K."/>
            <person name="Dupes A."/>
            <person name="Elong R."/>
            <person name="Falk J."/>
            <person name="Farina A."/>
            <person name="Faro S."/>
            <person name="Ferguson D."/>
            <person name="Fisher S."/>
            <person name="Foley C.D."/>
            <person name="Franke A."/>
            <person name="Friedrich D."/>
            <person name="Gadbois L."/>
            <person name="Gearin G."/>
            <person name="Gearin C.R."/>
            <person name="Giannoukos G."/>
            <person name="Goode T."/>
            <person name="Graham J."/>
            <person name="Grandbois E."/>
            <person name="Grewal S."/>
            <person name="Gyaltsen K."/>
            <person name="Hafez N."/>
            <person name="Hagos B."/>
            <person name="Hall J."/>
            <person name="Henson C."/>
            <person name="Hollinger A."/>
            <person name="Honan T."/>
            <person name="Huard M.D."/>
            <person name="Hughes L."/>
            <person name="Hurhula B."/>
            <person name="Husby M.E."/>
            <person name="Kamat A."/>
            <person name="Kanga B."/>
            <person name="Kashin S."/>
            <person name="Khazanovich D."/>
            <person name="Kisner P."/>
            <person name="Lance K."/>
            <person name="Lara M."/>
            <person name="Lee W."/>
            <person name="Lennon N."/>
            <person name="Letendre F."/>
            <person name="LeVine R."/>
            <person name="Lipovsky A."/>
            <person name="Liu X."/>
            <person name="Liu J."/>
            <person name="Liu S."/>
            <person name="Lokyitsang T."/>
            <person name="Lokyitsang Y."/>
            <person name="Lubonja R."/>
            <person name="Lui A."/>
            <person name="MacDonald P."/>
            <person name="Magnisalis V."/>
            <person name="Maru K."/>
            <person name="Matthews C."/>
            <person name="McCusker W."/>
            <person name="McDonough S."/>
            <person name="Mehta T."/>
            <person name="Meldrim J."/>
            <person name="Meneus L."/>
            <person name="Mihai O."/>
            <person name="Mihalev A."/>
            <person name="Mihova T."/>
            <person name="Mittelman R."/>
            <person name="Mlenga V."/>
            <person name="Montmayeur A."/>
            <person name="Mulrain L."/>
            <person name="Navidi A."/>
            <person name="Naylor J."/>
            <person name="Negash T."/>
            <person name="Nguyen T."/>
            <person name="Nguyen N."/>
            <person name="Nicol R."/>
            <person name="Norbu C."/>
            <person name="Norbu N."/>
            <person name="Novod N."/>
            <person name="O'Neill B."/>
            <person name="Osman S."/>
            <person name="Markiewicz E."/>
            <person name="Oyono O.L."/>
            <person name="Patti C."/>
            <person name="Phunkhang P."/>
            <person name="Pierre F."/>
            <person name="Priest M."/>
            <person name="Raghuraman S."/>
            <person name="Rege F."/>
            <person name="Reyes R."/>
            <person name="Rise C."/>
            <person name="Rogov P."/>
            <person name="Ross K."/>
            <person name="Ryan E."/>
            <person name="Settipalli S."/>
            <person name="Shea T."/>
            <person name="Sherpa N."/>
            <person name="Shi L."/>
            <person name="Shih D."/>
            <person name="Sparrow T."/>
            <person name="Spaulding J."/>
            <person name="Stalker J."/>
            <person name="Stange-Thomann N."/>
            <person name="Stavropoulos S."/>
            <person name="Stone C."/>
            <person name="Strader C."/>
            <person name="Tesfaye S."/>
            <person name="Thomson T."/>
            <person name="Thoulutsang Y."/>
            <person name="Thoulutsang D."/>
            <person name="Topham K."/>
            <person name="Topping I."/>
            <person name="Tsamla T."/>
            <person name="Vassiliev H."/>
            <person name="Vo A."/>
            <person name="Wangchuk T."/>
            <person name="Wangdi T."/>
            <person name="Weiand M."/>
            <person name="Wilkinson J."/>
            <person name="Wilson A."/>
            <person name="Yadav S."/>
            <person name="Young G."/>
            <person name="Yu Q."/>
            <person name="Zembek L."/>
            <person name="Zhong D."/>
            <person name="Zimmer A."/>
            <person name="Zwirko Z."/>
            <person name="Jaffe D.B."/>
            <person name="Alvarez P."/>
            <person name="Brockman W."/>
            <person name="Butler J."/>
            <person name="Chin C."/>
            <person name="Gnerre S."/>
            <person name="Grabherr M."/>
            <person name="Kleber M."/>
            <person name="Mauceli E."/>
            <person name="MacCallum I."/>
        </authorList>
    </citation>
    <scope>NUCLEOTIDE SEQUENCE [LARGE SCALE GENOMIC DNA]</scope>
    <source>
        <strain evidence="4">Tucson 15287-2541.00</strain>
    </source>
</reference>
<proteinExistence type="inferred from homology"/>